<dbReference type="SUPFAM" id="SSF56672">
    <property type="entry name" value="DNA/RNA polymerases"/>
    <property type="match status" value="1"/>
</dbReference>
<dbReference type="GO" id="GO:0004523">
    <property type="term" value="F:RNA-DNA hybrid ribonuclease activity"/>
    <property type="evidence" value="ECO:0007669"/>
    <property type="project" value="InterPro"/>
</dbReference>
<dbReference type="InterPro" id="IPR026960">
    <property type="entry name" value="RVT-Znf"/>
</dbReference>
<feature type="domain" description="Reverse transcriptase" evidence="1">
    <location>
        <begin position="18"/>
        <end position="202"/>
    </location>
</feature>
<dbReference type="PANTHER" id="PTHR47074">
    <property type="entry name" value="BNAC02G40300D PROTEIN"/>
    <property type="match status" value="1"/>
</dbReference>
<dbReference type="InterPro" id="IPR044730">
    <property type="entry name" value="RNase_H-like_dom_plant"/>
</dbReference>
<gene>
    <name evidence="4" type="ORF">Sradi_2047400</name>
</gene>
<reference evidence="4" key="1">
    <citation type="submission" date="2020-06" db="EMBL/GenBank/DDBJ databases">
        <authorList>
            <person name="Li T."/>
            <person name="Hu X."/>
            <person name="Zhang T."/>
            <person name="Song X."/>
            <person name="Zhang H."/>
            <person name="Dai N."/>
            <person name="Sheng W."/>
            <person name="Hou X."/>
            <person name="Wei L."/>
        </authorList>
    </citation>
    <scope>NUCLEOTIDE SEQUENCE</scope>
    <source>
        <strain evidence="4">G02</strain>
        <tissue evidence="4">Leaf</tissue>
    </source>
</reference>
<evidence type="ECO:0000259" key="1">
    <source>
        <dbReference type="Pfam" id="PF00078"/>
    </source>
</evidence>
<evidence type="ECO:0000259" key="3">
    <source>
        <dbReference type="Pfam" id="PF13966"/>
    </source>
</evidence>
<dbReference type="GO" id="GO:0003676">
    <property type="term" value="F:nucleic acid binding"/>
    <property type="evidence" value="ECO:0007669"/>
    <property type="project" value="InterPro"/>
</dbReference>
<accession>A0AAW2TK66</accession>
<name>A0AAW2TK66_SESRA</name>
<dbReference type="InterPro" id="IPR002156">
    <property type="entry name" value="RNaseH_domain"/>
</dbReference>
<evidence type="ECO:0000259" key="2">
    <source>
        <dbReference type="Pfam" id="PF13456"/>
    </source>
</evidence>
<dbReference type="InterPro" id="IPR000477">
    <property type="entry name" value="RT_dom"/>
</dbReference>
<dbReference type="Pfam" id="PF00078">
    <property type="entry name" value="RVT_1"/>
    <property type="match status" value="1"/>
</dbReference>
<organism evidence="4">
    <name type="scientific">Sesamum radiatum</name>
    <name type="common">Black benniseed</name>
    <dbReference type="NCBI Taxonomy" id="300843"/>
    <lineage>
        <taxon>Eukaryota</taxon>
        <taxon>Viridiplantae</taxon>
        <taxon>Streptophyta</taxon>
        <taxon>Embryophyta</taxon>
        <taxon>Tracheophyta</taxon>
        <taxon>Spermatophyta</taxon>
        <taxon>Magnoliopsida</taxon>
        <taxon>eudicotyledons</taxon>
        <taxon>Gunneridae</taxon>
        <taxon>Pentapetalae</taxon>
        <taxon>asterids</taxon>
        <taxon>lamiids</taxon>
        <taxon>Lamiales</taxon>
        <taxon>Pedaliaceae</taxon>
        <taxon>Sesamum</taxon>
    </lineage>
</organism>
<dbReference type="InterPro" id="IPR036397">
    <property type="entry name" value="RNaseH_sf"/>
</dbReference>
<feature type="domain" description="Reverse transcriptase zinc-binding" evidence="3">
    <location>
        <begin position="269"/>
        <end position="364"/>
    </location>
</feature>
<dbReference type="PANTHER" id="PTHR47074:SF48">
    <property type="entry name" value="POLYNUCLEOTIDYL TRANSFERASE, RIBONUCLEASE H-LIKE SUPERFAMILY PROTEIN"/>
    <property type="match status" value="1"/>
</dbReference>
<dbReference type="CDD" id="cd06222">
    <property type="entry name" value="RNase_H_like"/>
    <property type="match status" value="1"/>
</dbReference>
<dbReference type="InterPro" id="IPR052929">
    <property type="entry name" value="RNase_H-like_EbsB-rel"/>
</dbReference>
<dbReference type="InterPro" id="IPR043502">
    <property type="entry name" value="DNA/RNA_pol_sf"/>
</dbReference>
<dbReference type="Pfam" id="PF13456">
    <property type="entry name" value="RVT_3"/>
    <property type="match status" value="1"/>
</dbReference>
<dbReference type="EMBL" id="JACGWJ010000008">
    <property type="protein sequence ID" value="KAL0404066.1"/>
    <property type="molecule type" value="Genomic_DNA"/>
</dbReference>
<sequence>MMNEALLQSYTEEEISKAIFQMAPLESPDLMNQSSFIPGRLITDNVLIAFEINHYLHTKTWGSKGHAAIKLDSSKAYDKVELLEKILTRLGFAPRFVHLIMSCVSTVSYSFMLNGCEFGFLTPKRGIRQGDPLSPYLFLLCTEAFSALLHKAEKNGRTNGISVCRRAQRITHLLFADDTQIYCQASMEAMRCVKEILEIYAKASGSSKLSIFRIPLLWKLLLDTALPSLGAPSSAPRISYSKKPHSKFHSVMWTTPDLLCWHYSNNGCFNVKSAYFLALDISDKCSSSSIGPNSLTSRWKILWKIKVPRKIQLICWKLCLDSLPTAVNLRKRIHDSSFGCPFCQELNKDISHTFISCDFARQIWALSLLSWSVISVVYRDPTTWFHHVADHLTEQEMELFVVICWFIWWGRNKLRMESMFIPPVQIVTSAQSFLTAYQVACSIPNGSPCSNTENTWTRSPTGVVKINFDAAIFRDTFEISYGVIGRNNVGNVIAWISHRFPSLLDPEVAEGVAARAAALLTQRKEWREIIIEGDCLGLINKLKSSNVDFSTMGPIILDIKNALISCPSFAFSFTSRNNNRFAHTLAKYAGALAEGVSFSELDANMFHLSGLDTTS</sequence>
<evidence type="ECO:0000313" key="4">
    <source>
        <dbReference type="EMBL" id="KAL0404066.1"/>
    </source>
</evidence>
<feature type="domain" description="RNase H type-1" evidence="2">
    <location>
        <begin position="467"/>
        <end position="589"/>
    </location>
</feature>
<dbReference type="AlphaFoldDB" id="A0AAW2TK66"/>
<dbReference type="Gene3D" id="3.30.420.10">
    <property type="entry name" value="Ribonuclease H-like superfamily/Ribonuclease H"/>
    <property type="match status" value="1"/>
</dbReference>
<reference evidence="4" key="2">
    <citation type="journal article" date="2024" name="Plant">
        <title>Genomic evolution and insights into agronomic trait innovations of Sesamum species.</title>
        <authorList>
            <person name="Miao H."/>
            <person name="Wang L."/>
            <person name="Qu L."/>
            <person name="Liu H."/>
            <person name="Sun Y."/>
            <person name="Le M."/>
            <person name="Wang Q."/>
            <person name="Wei S."/>
            <person name="Zheng Y."/>
            <person name="Lin W."/>
            <person name="Duan Y."/>
            <person name="Cao H."/>
            <person name="Xiong S."/>
            <person name="Wang X."/>
            <person name="Wei L."/>
            <person name="Li C."/>
            <person name="Ma Q."/>
            <person name="Ju M."/>
            <person name="Zhao R."/>
            <person name="Li G."/>
            <person name="Mu C."/>
            <person name="Tian Q."/>
            <person name="Mei H."/>
            <person name="Zhang T."/>
            <person name="Gao T."/>
            <person name="Zhang H."/>
        </authorList>
    </citation>
    <scope>NUCLEOTIDE SEQUENCE</scope>
    <source>
        <strain evidence="4">G02</strain>
    </source>
</reference>
<protein>
    <submittedName>
        <fullName evidence="4">Mitochondrial protein</fullName>
    </submittedName>
</protein>
<dbReference type="Pfam" id="PF13966">
    <property type="entry name" value="zf-RVT"/>
    <property type="match status" value="1"/>
</dbReference>
<proteinExistence type="predicted"/>
<comment type="caution">
    <text evidence="4">The sequence shown here is derived from an EMBL/GenBank/DDBJ whole genome shotgun (WGS) entry which is preliminary data.</text>
</comment>